<keyword evidence="4 7" id="KW-0812">Transmembrane</keyword>
<feature type="domain" description="ABC transmembrane type-1" evidence="8">
    <location>
        <begin position="84"/>
        <end position="303"/>
    </location>
</feature>
<evidence type="ECO:0000256" key="4">
    <source>
        <dbReference type="ARBA" id="ARBA00022692"/>
    </source>
</evidence>
<accession>A0ABY7ZZE5</accession>
<evidence type="ECO:0000256" key="6">
    <source>
        <dbReference type="ARBA" id="ARBA00023136"/>
    </source>
</evidence>
<reference evidence="9 10" key="1">
    <citation type="submission" date="2023-02" db="EMBL/GenBank/DDBJ databases">
        <authorList>
            <person name="Mo P."/>
        </authorList>
    </citation>
    <scope>NUCLEOTIDE SEQUENCE [LARGE SCALE GENOMIC DNA]</scope>
    <source>
        <strain evidence="9 10">HUAS 3</strain>
    </source>
</reference>
<dbReference type="PROSITE" id="PS50928">
    <property type="entry name" value="ABC_TM1"/>
    <property type="match status" value="1"/>
</dbReference>
<dbReference type="Proteomes" id="UP001219605">
    <property type="component" value="Chromosome"/>
</dbReference>
<evidence type="ECO:0000256" key="1">
    <source>
        <dbReference type="ARBA" id="ARBA00004651"/>
    </source>
</evidence>
<dbReference type="RefSeq" id="WP_275034771.1">
    <property type="nucleotide sequence ID" value="NZ_CP118615.1"/>
</dbReference>
<organism evidence="9 10">
    <name type="scientific">Micromonospora cathayae</name>
    <dbReference type="NCBI Taxonomy" id="3028804"/>
    <lineage>
        <taxon>Bacteria</taxon>
        <taxon>Bacillati</taxon>
        <taxon>Actinomycetota</taxon>
        <taxon>Actinomycetes</taxon>
        <taxon>Micromonosporales</taxon>
        <taxon>Micromonosporaceae</taxon>
        <taxon>Micromonospora</taxon>
    </lineage>
</organism>
<feature type="transmembrane region" description="Helical" evidence="7">
    <location>
        <begin position="88"/>
        <end position="108"/>
    </location>
</feature>
<feature type="transmembrane region" description="Helical" evidence="7">
    <location>
        <begin position="282"/>
        <end position="307"/>
    </location>
</feature>
<keyword evidence="6 7" id="KW-0472">Membrane</keyword>
<comment type="subcellular location">
    <subcellularLocation>
        <location evidence="1 7">Cell membrane</location>
        <topology evidence="1 7">Multi-pass membrane protein</topology>
    </subcellularLocation>
</comment>
<keyword evidence="5 7" id="KW-1133">Transmembrane helix</keyword>
<name>A0ABY7ZZE5_9ACTN</name>
<keyword evidence="10" id="KW-1185">Reference proteome</keyword>
<keyword evidence="2 7" id="KW-0813">Transport</keyword>
<evidence type="ECO:0000256" key="5">
    <source>
        <dbReference type="ARBA" id="ARBA00022989"/>
    </source>
</evidence>
<evidence type="ECO:0000256" key="7">
    <source>
        <dbReference type="RuleBase" id="RU363032"/>
    </source>
</evidence>
<dbReference type="PANTHER" id="PTHR43227">
    <property type="entry name" value="BLL4140 PROTEIN"/>
    <property type="match status" value="1"/>
</dbReference>
<proteinExistence type="inferred from homology"/>
<evidence type="ECO:0000256" key="2">
    <source>
        <dbReference type="ARBA" id="ARBA00022448"/>
    </source>
</evidence>
<dbReference type="SUPFAM" id="SSF161098">
    <property type="entry name" value="MetI-like"/>
    <property type="match status" value="1"/>
</dbReference>
<feature type="transmembrane region" description="Helical" evidence="7">
    <location>
        <begin position="183"/>
        <end position="202"/>
    </location>
</feature>
<dbReference type="PANTHER" id="PTHR43227:SF11">
    <property type="entry name" value="BLL4140 PROTEIN"/>
    <property type="match status" value="1"/>
</dbReference>
<evidence type="ECO:0000313" key="10">
    <source>
        <dbReference type="Proteomes" id="UP001219605"/>
    </source>
</evidence>
<keyword evidence="3" id="KW-1003">Cell membrane</keyword>
<dbReference type="Pfam" id="PF00528">
    <property type="entry name" value="BPD_transp_1"/>
    <property type="match status" value="1"/>
</dbReference>
<dbReference type="InterPro" id="IPR050809">
    <property type="entry name" value="UgpAE/MalFG_permease"/>
</dbReference>
<evidence type="ECO:0000259" key="8">
    <source>
        <dbReference type="PROSITE" id="PS50928"/>
    </source>
</evidence>
<evidence type="ECO:0000313" key="9">
    <source>
        <dbReference type="EMBL" id="WDZ87761.1"/>
    </source>
</evidence>
<sequence>MRTRTDAQRASRRSRRRQAVRRELLYLALCAPGLVALILFNYVPLFGVVLAFKNFRPRRGIWGSENVGFDNFAYLFAGDAWRITRNTVAMNALFIVATLVVALTLAILINELRDRSPLLTKVTQSAMFLPFVLSWVVVAHLATAFLDARSGLLNQLLDLVSLPAVNWYAEPSYWPAILTSVDLWKGVGFWVIVYLAGILAINPSLYEAASLDGASRWQQTRRITLPLILPLITINVLLSVSKVFNADFGLFFQVTQNSPALYPTTDVIDTYVYRALTTTGDVGMAAAAGLYQAVVGLVLVVGANWYVRRRSADNALF</sequence>
<dbReference type="CDD" id="cd06261">
    <property type="entry name" value="TM_PBP2"/>
    <property type="match status" value="1"/>
</dbReference>
<feature type="transmembrane region" description="Helical" evidence="7">
    <location>
        <begin position="223"/>
        <end position="244"/>
    </location>
</feature>
<dbReference type="InterPro" id="IPR035906">
    <property type="entry name" value="MetI-like_sf"/>
</dbReference>
<dbReference type="EMBL" id="CP118615">
    <property type="protein sequence ID" value="WDZ87761.1"/>
    <property type="molecule type" value="Genomic_DNA"/>
</dbReference>
<dbReference type="InterPro" id="IPR000515">
    <property type="entry name" value="MetI-like"/>
</dbReference>
<gene>
    <name evidence="9" type="ORF">PVK37_15815</name>
</gene>
<feature type="transmembrane region" description="Helical" evidence="7">
    <location>
        <begin position="24"/>
        <end position="52"/>
    </location>
</feature>
<comment type="similarity">
    <text evidence="7">Belongs to the binding-protein-dependent transport system permease family.</text>
</comment>
<dbReference type="Gene3D" id="1.10.3720.10">
    <property type="entry name" value="MetI-like"/>
    <property type="match status" value="1"/>
</dbReference>
<feature type="transmembrane region" description="Helical" evidence="7">
    <location>
        <begin position="128"/>
        <end position="146"/>
    </location>
</feature>
<evidence type="ECO:0000256" key="3">
    <source>
        <dbReference type="ARBA" id="ARBA00022475"/>
    </source>
</evidence>
<protein>
    <submittedName>
        <fullName evidence="9">ABC transporter permease subunit</fullName>
    </submittedName>
</protein>